<name>A0ABQ7YM77_BRANA</name>
<evidence type="ECO:0000313" key="2">
    <source>
        <dbReference type="EMBL" id="KAH0869251.1"/>
    </source>
</evidence>
<proteinExistence type="predicted"/>
<comment type="caution">
    <text evidence="2">The sequence shown here is derived from an EMBL/GenBank/DDBJ whole genome shotgun (WGS) entry which is preliminary data.</text>
</comment>
<keyword evidence="3" id="KW-1185">Reference proteome</keyword>
<gene>
    <name evidence="2" type="ORF">HID58_076273</name>
</gene>
<protein>
    <submittedName>
        <fullName evidence="2">Uncharacterized protein</fullName>
    </submittedName>
</protein>
<dbReference type="Proteomes" id="UP000824890">
    <property type="component" value="Unassembled WGS sequence"/>
</dbReference>
<dbReference type="EMBL" id="JAGKQM010000017">
    <property type="protein sequence ID" value="KAH0869251.1"/>
    <property type="molecule type" value="Genomic_DNA"/>
</dbReference>
<organism evidence="2 3">
    <name type="scientific">Brassica napus</name>
    <name type="common">Rape</name>
    <dbReference type="NCBI Taxonomy" id="3708"/>
    <lineage>
        <taxon>Eukaryota</taxon>
        <taxon>Viridiplantae</taxon>
        <taxon>Streptophyta</taxon>
        <taxon>Embryophyta</taxon>
        <taxon>Tracheophyta</taxon>
        <taxon>Spermatophyta</taxon>
        <taxon>Magnoliopsida</taxon>
        <taxon>eudicotyledons</taxon>
        <taxon>Gunneridae</taxon>
        <taxon>Pentapetalae</taxon>
        <taxon>rosids</taxon>
        <taxon>malvids</taxon>
        <taxon>Brassicales</taxon>
        <taxon>Brassicaceae</taxon>
        <taxon>Brassiceae</taxon>
        <taxon>Brassica</taxon>
    </lineage>
</organism>
<feature type="compositionally biased region" description="Basic and acidic residues" evidence="1">
    <location>
        <begin position="121"/>
        <end position="140"/>
    </location>
</feature>
<sequence>MSNETKDLNNYHFTSSYDHYNSINSQSIMNLAYLSGPSTYNANMISSQIGSDLHSCPRGACGLGFELSPSSTEFFNSSIDQENDFYNAYNYNTSHKSHEVVGGGGAIVESETKVSASPSSSEHHHGEDSGKSLMKREADDGGKDIGQLSDFIINTPRTFSHDGLFRVPYASMNVNANYEQQQSQEFHHESDYELLKEMFPSVFLKQEP</sequence>
<accession>A0ABQ7YM77</accession>
<reference evidence="2 3" key="1">
    <citation type="submission" date="2021-05" db="EMBL/GenBank/DDBJ databases">
        <title>Genome Assembly of Synthetic Allotetraploid Brassica napus Reveals Homoeologous Exchanges between Subgenomes.</title>
        <authorList>
            <person name="Davis J.T."/>
        </authorList>
    </citation>
    <scope>NUCLEOTIDE SEQUENCE [LARGE SCALE GENOMIC DNA]</scope>
    <source>
        <strain evidence="3">cv. Da-Ae</strain>
        <tissue evidence="2">Seedling</tissue>
    </source>
</reference>
<evidence type="ECO:0000256" key="1">
    <source>
        <dbReference type="SAM" id="MobiDB-lite"/>
    </source>
</evidence>
<feature type="region of interest" description="Disordered" evidence="1">
    <location>
        <begin position="111"/>
        <end position="140"/>
    </location>
</feature>
<evidence type="ECO:0000313" key="3">
    <source>
        <dbReference type="Proteomes" id="UP000824890"/>
    </source>
</evidence>